<dbReference type="PANTHER" id="PTHR19317:SF2">
    <property type="entry name" value="PRA1 FAMILY PROTEIN F2"/>
    <property type="match status" value="1"/>
</dbReference>
<proteinExistence type="inferred from homology"/>
<dbReference type="AlphaFoldDB" id="A0A175YK41"/>
<feature type="transmembrane region" description="Helical" evidence="7">
    <location>
        <begin position="54"/>
        <end position="70"/>
    </location>
</feature>
<dbReference type="GO" id="GO:0016020">
    <property type="term" value="C:membrane"/>
    <property type="evidence" value="ECO:0007669"/>
    <property type="project" value="UniProtKB-SubCell"/>
</dbReference>
<keyword evidence="6 7" id="KW-0472">Membrane</keyword>
<dbReference type="EMBL" id="CP093350">
    <property type="protein sequence ID" value="WOH11096.1"/>
    <property type="molecule type" value="Genomic_DNA"/>
</dbReference>
<accession>A0A175YK41</accession>
<reference evidence="9" key="2">
    <citation type="submission" date="2022-03" db="EMBL/GenBank/DDBJ databases">
        <title>Draft title - Genomic analysis of global carrot germplasm unveils the trajectory of domestication and the origin of high carotenoid orange carrot.</title>
        <authorList>
            <person name="Iorizzo M."/>
            <person name="Ellison S."/>
            <person name="Senalik D."/>
            <person name="Macko-Podgorni A."/>
            <person name="Grzebelus D."/>
            <person name="Bostan H."/>
            <person name="Rolling W."/>
            <person name="Curaba J."/>
            <person name="Simon P."/>
        </authorList>
    </citation>
    <scope>NUCLEOTIDE SEQUENCE</scope>
    <source>
        <tissue evidence="9">Leaf</tissue>
    </source>
</reference>
<keyword evidence="5 7" id="KW-1133">Transmembrane helix</keyword>
<feature type="transmembrane region" description="Helical" evidence="7">
    <location>
        <begin position="100"/>
        <end position="118"/>
    </location>
</feature>
<evidence type="ECO:0000256" key="5">
    <source>
        <dbReference type="ARBA" id="ARBA00022989"/>
    </source>
</evidence>
<comment type="subcellular location">
    <subcellularLocation>
        <location evidence="2 7">Membrane</location>
        <topology evidence="2 7">Multi-pass membrane protein</topology>
    </subcellularLocation>
</comment>
<evidence type="ECO:0000256" key="4">
    <source>
        <dbReference type="ARBA" id="ARBA00022692"/>
    </source>
</evidence>
<dbReference type="GO" id="GO:0005794">
    <property type="term" value="C:Golgi apparatus"/>
    <property type="evidence" value="ECO:0007669"/>
    <property type="project" value="TreeGrafter"/>
</dbReference>
<gene>
    <name evidence="8" type="ORF">DCAR_028745</name>
    <name evidence="9" type="ORF">DCAR_0830575</name>
</gene>
<dbReference type="OrthoDB" id="63113at2759"/>
<evidence type="ECO:0000256" key="6">
    <source>
        <dbReference type="ARBA" id="ARBA00023136"/>
    </source>
</evidence>
<evidence type="ECO:0000256" key="1">
    <source>
        <dbReference type="ARBA" id="ARBA00002501"/>
    </source>
</evidence>
<feature type="transmembrane region" description="Helical" evidence="7">
    <location>
        <begin position="76"/>
        <end position="93"/>
    </location>
</feature>
<evidence type="ECO:0000313" key="9">
    <source>
        <dbReference type="EMBL" id="WOH11096.1"/>
    </source>
</evidence>
<evidence type="ECO:0000256" key="3">
    <source>
        <dbReference type="ARBA" id="ARBA00006483"/>
    </source>
</evidence>
<organism evidence="8">
    <name type="scientific">Daucus carota subsp. sativus</name>
    <name type="common">Carrot</name>
    <dbReference type="NCBI Taxonomy" id="79200"/>
    <lineage>
        <taxon>Eukaryota</taxon>
        <taxon>Viridiplantae</taxon>
        <taxon>Streptophyta</taxon>
        <taxon>Embryophyta</taxon>
        <taxon>Tracheophyta</taxon>
        <taxon>Spermatophyta</taxon>
        <taxon>Magnoliopsida</taxon>
        <taxon>eudicotyledons</taxon>
        <taxon>Gunneridae</taxon>
        <taxon>Pentapetalae</taxon>
        <taxon>asterids</taxon>
        <taxon>campanulids</taxon>
        <taxon>Apiales</taxon>
        <taxon>Apiaceae</taxon>
        <taxon>Apioideae</taxon>
        <taxon>Scandiceae</taxon>
        <taxon>Daucinae</taxon>
        <taxon>Daucus</taxon>
        <taxon>Daucus sect. Daucus</taxon>
    </lineage>
</organism>
<dbReference type="STRING" id="79200.A0A175YK41"/>
<dbReference type="Proteomes" id="UP000077755">
    <property type="component" value="Chromosome 8"/>
</dbReference>
<reference evidence="8" key="1">
    <citation type="journal article" date="2016" name="Nat. Genet.">
        <title>A high-quality carrot genome assembly provides new insights into carotenoid accumulation and asterid genome evolution.</title>
        <authorList>
            <person name="Iorizzo M."/>
            <person name="Ellison S."/>
            <person name="Senalik D."/>
            <person name="Zeng P."/>
            <person name="Satapoomin P."/>
            <person name="Huang J."/>
            <person name="Bowman M."/>
            <person name="Iovene M."/>
            <person name="Sanseverino W."/>
            <person name="Cavagnaro P."/>
            <person name="Yildiz M."/>
            <person name="Macko-Podgorni A."/>
            <person name="Moranska E."/>
            <person name="Grzebelus E."/>
            <person name="Grzebelus D."/>
            <person name="Ashrafi H."/>
            <person name="Zheng Z."/>
            <person name="Cheng S."/>
            <person name="Spooner D."/>
            <person name="Van Deynze A."/>
            <person name="Simon P."/>
        </authorList>
    </citation>
    <scope>NUCLEOTIDE SEQUENCE [LARGE SCALE GENOMIC DNA]</scope>
    <source>
        <tissue evidence="8">Leaf</tissue>
    </source>
</reference>
<dbReference type="Gramene" id="KZM83833">
    <property type="protein sequence ID" value="KZM83833"/>
    <property type="gene ID" value="DCAR_028745"/>
</dbReference>
<keyword evidence="4 7" id="KW-0812">Transmembrane</keyword>
<dbReference type="Pfam" id="PF03208">
    <property type="entry name" value="PRA1"/>
    <property type="match status" value="1"/>
</dbReference>
<comment type="function">
    <text evidence="1 7">May be involved in both secretory and endocytic intracellular trafficking in the endosomal/prevacuolar compartments.</text>
</comment>
<evidence type="ECO:0000313" key="8">
    <source>
        <dbReference type="EMBL" id="KZM83833.1"/>
    </source>
</evidence>
<protein>
    <recommendedName>
        <fullName evidence="7">PRA1 family protein</fullName>
    </recommendedName>
</protein>
<dbReference type="KEGG" id="dcr:108197924"/>
<feature type="transmembrane region" description="Helical" evidence="7">
    <location>
        <begin position="124"/>
        <end position="144"/>
    </location>
</feature>
<dbReference type="PANTHER" id="PTHR19317">
    <property type="entry name" value="PRENYLATED RAB ACCEPTOR 1-RELATED"/>
    <property type="match status" value="1"/>
</dbReference>
<sequence length="159" mass="18722">MSNHDTIPMLSPVDTITEFTPVSTKRRPWKEMARSFDLPGFRNTTKRVKANVKYFRVNYAAIMYLIQFFFLLSHPISLMVFVAFMMVWVYVYLIRDEPPVAFRGDLMYFWMIVVNVVFWTDDVFWNIMLALWTGGVVVWIHAAVAKTEDLFVDEQVSES</sequence>
<dbReference type="GO" id="GO:0005783">
    <property type="term" value="C:endoplasmic reticulum"/>
    <property type="evidence" value="ECO:0007669"/>
    <property type="project" value="TreeGrafter"/>
</dbReference>
<dbReference type="InterPro" id="IPR004895">
    <property type="entry name" value="Prenylated_rab_accept_PRA1"/>
</dbReference>
<keyword evidence="10" id="KW-1185">Reference proteome</keyword>
<evidence type="ECO:0000313" key="10">
    <source>
        <dbReference type="Proteomes" id="UP000077755"/>
    </source>
</evidence>
<dbReference type="EMBL" id="LNRQ01000008">
    <property type="protein sequence ID" value="KZM83833.1"/>
    <property type="molecule type" value="Genomic_DNA"/>
</dbReference>
<name>A0A175YK41_DAUCS</name>
<evidence type="ECO:0000256" key="7">
    <source>
        <dbReference type="RuleBase" id="RU363107"/>
    </source>
</evidence>
<keyword evidence="7" id="KW-0813">Transport</keyword>
<comment type="similarity">
    <text evidence="3 7">Belongs to the PRA1 family.</text>
</comment>
<evidence type="ECO:0000256" key="2">
    <source>
        <dbReference type="ARBA" id="ARBA00004141"/>
    </source>
</evidence>
<dbReference type="GO" id="GO:0016192">
    <property type="term" value="P:vesicle-mediated transport"/>
    <property type="evidence" value="ECO:0007669"/>
    <property type="project" value="TreeGrafter"/>
</dbReference>